<proteinExistence type="predicted"/>
<name>A0A7H4MTM8_9ENTR</name>
<accession>A0A7H4MTM8</accession>
<reference evidence="1 2" key="1">
    <citation type="submission" date="2018-06" db="EMBL/GenBank/DDBJ databases">
        <authorList>
            <consortium name="Pathogen Informatics"/>
            <person name="Doyle S."/>
        </authorList>
    </citation>
    <scope>NUCLEOTIDE SEQUENCE [LARGE SCALE GENOMIC DNA]</scope>
    <source>
        <strain evidence="1 2">NCTC11694</strain>
    </source>
</reference>
<protein>
    <submittedName>
        <fullName evidence="1">Uncharacterized protein</fullName>
    </submittedName>
</protein>
<evidence type="ECO:0000313" key="2">
    <source>
        <dbReference type="Proteomes" id="UP000255050"/>
    </source>
</evidence>
<organism evidence="1 2">
    <name type="scientific">Klebsiella michiganensis</name>
    <dbReference type="NCBI Taxonomy" id="1134687"/>
    <lineage>
        <taxon>Bacteria</taxon>
        <taxon>Pseudomonadati</taxon>
        <taxon>Pseudomonadota</taxon>
        <taxon>Gammaproteobacteria</taxon>
        <taxon>Enterobacterales</taxon>
        <taxon>Enterobacteriaceae</taxon>
        <taxon>Klebsiella/Raoultella group</taxon>
        <taxon>Klebsiella</taxon>
    </lineage>
</organism>
<comment type="caution">
    <text evidence="1">The sequence shown here is derived from an EMBL/GenBank/DDBJ whole genome shotgun (WGS) entry which is preliminary data.</text>
</comment>
<dbReference type="AlphaFoldDB" id="A0A7H4MTM8"/>
<dbReference type="EMBL" id="UGJR01000005">
    <property type="protein sequence ID" value="STS99564.1"/>
    <property type="molecule type" value="Genomic_DNA"/>
</dbReference>
<evidence type="ECO:0000313" key="1">
    <source>
        <dbReference type="EMBL" id="STS99564.1"/>
    </source>
</evidence>
<dbReference type="Proteomes" id="UP000255050">
    <property type="component" value="Unassembled WGS sequence"/>
</dbReference>
<gene>
    <name evidence="1" type="ORF">NCTC11694_06013</name>
</gene>
<sequence>MANVYTLISVCQAAADALAVQTQQRLLLWNNWLQPLSADKPAGDDPATMMISSRCAKR</sequence>